<dbReference type="PANTHER" id="PTHR40269">
    <property type="entry name" value="OUTER MEMBRANE PROTEIN-RELATED"/>
    <property type="match status" value="1"/>
</dbReference>
<keyword evidence="2" id="KW-0732">Signal</keyword>
<evidence type="ECO:0008006" key="5">
    <source>
        <dbReference type="Google" id="ProtNLM"/>
    </source>
</evidence>
<feature type="compositionally biased region" description="Basic and acidic residues" evidence="1">
    <location>
        <begin position="268"/>
        <end position="282"/>
    </location>
</feature>
<reference evidence="4" key="1">
    <citation type="journal article" date="2018" name="Front. Microbiol.">
        <title>Genome-Based Analysis Reveals the Taxonomy and Diversity of the Family Idiomarinaceae.</title>
        <authorList>
            <person name="Liu Y."/>
            <person name="Lai Q."/>
            <person name="Shao Z."/>
        </authorList>
    </citation>
    <scope>NUCLEOTIDE SEQUENCE [LARGE SCALE GENOMIC DNA]</scope>
    <source>
        <strain evidence="4">CVS-6</strain>
    </source>
</reference>
<dbReference type="PANTHER" id="PTHR40269:SF1">
    <property type="entry name" value="OUTER MEMBRANE PROTEIN"/>
    <property type="match status" value="1"/>
</dbReference>
<organism evidence="3 4">
    <name type="scientific">Pseudidiomarina insulisalsae</name>
    <dbReference type="NCBI Taxonomy" id="575789"/>
    <lineage>
        <taxon>Bacteria</taxon>
        <taxon>Pseudomonadati</taxon>
        <taxon>Pseudomonadota</taxon>
        <taxon>Gammaproteobacteria</taxon>
        <taxon>Alteromonadales</taxon>
        <taxon>Idiomarinaceae</taxon>
        <taxon>Pseudidiomarina</taxon>
    </lineage>
</organism>
<sequence>MRQFKQARLPLLKLSVVSLALAASVGCTTVPNAYAEAPNYTAYAVDGVYQRADLDRMLAPIALYPDSLLSHILIAATYPLEVVQAERWTREHQHLSAERALAAADAQDWDPSVKALVATPDVLRQMSEDLQWTQAVGEAFLAQQEDVLASIQLLRDRAYAAGNLRSDDHVAVARERDAIRIHTVRREIVYVPVYDSRYVYGSWWHHRPPVYWDGWGMSVSYGSGIRWSLSYHVPHWYFFSDFYWAHRYVVIHHHHYHDRHRDRRHRRDYYDHPRPGEGDRWRHDPRHRRNVDYRHRELVRNPPQLERKTPPGRVIGAPVKEERPPQVELRRRLLEAEAQPRMRRVNEPRMEQKPVAPVVRQQPRFESKPSQPVVRQQPRFESKPSQPVVRQQPRFESKPSQPVVRQQPRFESKPSQPVVRQQPTPVERGPVKRVERGAKPKKDHREID</sequence>
<feature type="compositionally biased region" description="Basic and acidic residues" evidence="1">
    <location>
        <begin position="319"/>
        <end position="352"/>
    </location>
</feature>
<proteinExistence type="predicted"/>
<feature type="compositionally biased region" description="Basic and acidic residues" evidence="1">
    <location>
        <begin position="290"/>
        <end position="309"/>
    </location>
</feature>
<feature type="signal peptide" evidence="2">
    <location>
        <begin position="1"/>
        <end position="22"/>
    </location>
</feature>
<evidence type="ECO:0000313" key="3">
    <source>
        <dbReference type="EMBL" id="RUO63542.1"/>
    </source>
</evidence>
<feature type="compositionally biased region" description="Basic and acidic residues" evidence="1">
    <location>
        <begin position="429"/>
        <end position="448"/>
    </location>
</feature>
<evidence type="ECO:0000256" key="2">
    <source>
        <dbReference type="SAM" id="SignalP"/>
    </source>
</evidence>
<dbReference type="Pfam" id="PF11737">
    <property type="entry name" value="DUF3300"/>
    <property type="match status" value="1"/>
</dbReference>
<protein>
    <recommendedName>
        <fullName evidence="5">DUF3300 domain-containing protein</fullName>
    </recommendedName>
</protein>
<dbReference type="AlphaFoldDB" id="A0A432YQE2"/>
<name>A0A432YQE2_9GAMM</name>
<evidence type="ECO:0000313" key="4">
    <source>
        <dbReference type="Proteomes" id="UP000288259"/>
    </source>
</evidence>
<dbReference type="RefSeq" id="WP_126753251.1">
    <property type="nucleotide sequence ID" value="NZ_PIPY01000001.1"/>
</dbReference>
<dbReference type="PROSITE" id="PS51257">
    <property type="entry name" value="PROKAR_LIPOPROTEIN"/>
    <property type="match status" value="1"/>
</dbReference>
<feature type="chain" id="PRO_5019164974" description="DUF3300 domain-containing protein" evidence="2">
    <location>
        <begin position="23"/>
        <end position="448"/>
    </location>
</feature>
<evidence type="ECO:0000256" key="1">
    <source>
        <dbReference type="SAM" id="MobiDB-lite"/>
    </source>
</evidence>
<dbReference type="Proteomes" id="UP000288259">
    <property type="component" value="Unassembled WGS sequence"/>
</dbReference>
<comment type="caution">
    <text evidence="3">The sequence shown here is derived from an EMBL/GenBank/DDBJ whole genome shotgun (WGS) entry which is preliminary data.</text>
</comment>
<dbReference type="OrthoDB" id="197257at2"/>
<keyword evidence="4" id="KW-1185">Reference proteome</keyword>
<dbReference type="InterPro" id="IPR021728">
    <property type="entry name" value="DUF3300"/>
</dbReference>
<feature type="region of interest" description="Disordered" evidence="1">
    <location>
        <begin position="262"/>
        <end position="448"/>
    </location>
</feature>
<accession>A0A432YQE2</accession>
<gene>
    <name evidence="3" type="ORF">CWI71_00315</name>
</gene>
<feature type="compositionally biased region" description="Polar residues" evidence="1">
    <location>
        <begin position="413"/>
        <end position="424"/>
    </location>
</feature>
<dbReference type="EMBL" id="PIPY01000001">
    <property type="protein sequence ID" value="RUO63542.1"/>
    <property type="molecule type" value="Genomic_DNA"/>
</dbReference>